<evidence type="ECO:0000256" key="2">
    <source>
        <dbReference type="ARBA" id="ARBA00008540"/>
    </source>
</evidence>
<keyword evidence="11" id="KW-1185">Reference proteome</keyword>
<proteinExistence type="inferred from homology"/>
<dbReference type="AlphaFoldDB" id="A0A143HDB2"/>
<evidence type="ECO:0000313" key="10">
    <source>
        <dbReference type="EMBL" id="AMW99409.1"/>
    </source>
</evidence>
<comment type="caution">
    <text evidence="9">Lacks conserved residue(s) required for the propagation of feature annotation.</text>
</comment>
<feature type="transmembrane region" description="Helical" evidence="9">
    <location>
        <begin position="30"/>
        <end position="49"/>
    </location>
</feature>
<dbReference type="InterPro" id="IPR004685">
    <property type="entry name" value="Brnchd-chn_aa_trnsp_Livcs"/>
</dbReference>
<dbReference type="GO" id="GO:0015820">
    <property type="term" value="P:L-leucine transport"/>
    <property type="evidence" value="ECO:0007669"/>
    <property type="project" value="TreeGrafter"/>
</dbReference>
<reference evidence="10 11" key="1">
    <citation type="journal article" date="2016" name="Genome Announc.">
        <title>Whole-Genome Sequence of Rummeliibacillus stabekisii Strain PP9 Isolated from Antarctic Soil.</title>
        <authorList>
            <person name="da Mota F.F."/>
            <person name="Vollu R.E."/>
            <person name="Jurelevicius D."/>
            <person name="Seldin L."/>
        </authorList>
    </citation>
    <scope>NUCLEOTIDE SEQUENCE [LARGE SCALE GENOMIC DNA]</scope>
    <source>
        <strain evidence="10 11">PP9</strain>
    </source>
</reference>
<keyword evidence="6 9" id="KW-0029">Amino-acid transport</keyword>
<feature type="transmembrane region" description="Helical" evidence="9">
    <location>
        <begin position="175"/>
        <end position="193"/>
    </location>
</feature>
<feature type="transmembrane region" description="Helical" evidence="9">
    <location>
        <begin position="61"/>
        <end position="81"/>
    </location>
</feature>
<evidence type="ECO:0000313" key="11">
    <source>
        <dbReference type="Proteomes" id="UP000076021"/>
    </source>
</evidence>
<evidence type="ECO:0000256" key="8">
    <source>
        <dbReference type="ARBA" id="ARBA00023136"/>
    </source>
</evidence>
<feature type="transmembrane region" description="Helical" evidence="9">
    <location>
        <begin position="205"/>
        <end position="229"/>
    </location>
</feature>
<dbReference type="GO" id="GO:0015818">
    <property type="term" value="P:isoleucine transport"/>
    <property type="evidence" value="ECO:0007669"/>
    <property type="project" value="TreeGrafter"/>
</dbReference>
<dbReference type="Proteomes" id="UP000076021">
    <property type="component" value="Chromosome"/>
</dbReference>
<evidence type="ECO:0000256" key="7">
    <source>
        <dbReference type="ARBA" id="ARBA00022989"/>
    </source>
</evidence>
<keyword evidence="7 9" id="KW-1133">Transmembrane helix</keyword>
<gene>
    <name evidence="10" type="ORF">ATY39_07965</name>
</gene>
<sequence>MFSPIGMSAPPSVKDAFSNAFIHAYQTGDVVTGIFCAPIFIAAIVGYGYKGASMKKIAWRGVAIAGAGLFIVYGGLLYLGATGSNLFPKDLADTALVSELVHTILGDFGGVLLAIAIALACLTSAIGVIVVIAEFLDDLTKNVLSYKVWAAIVCITGICMGSLGVARIVDYTMPIFTALYPVAIVLILLGTFNRFIPNSGSYRGAILLTFIVSLVETFGGIGIKVPLLFNGLEYLPLSENGFAWLVPAILGFVAGGLLYRKKSSHQELNQAIEDREKEELKLEKIQ</sequence>
<dbReference type="SUPFAM" id="SSF103473">
    <property type="entry name" value="MFS general substrate transporter"/>
    <property type="match status" value="1"/>
</dbReference>
<keyword evidence="8 9" id="KW-0472">Membrane</keyword>
<organism evidence="10 11">
    <name type="scientific">Rummeliibacillus stabekisii</name>
    <dbReference type="NCBI Taxonomy" id="241244"/>
    <lineage>
        <taxon>Bacteria</taxon>
        <taxon>Bacillati</taxon>
        <taxon>Bacillota</taxon>
        <taxon>Bacilli</taxon>
        <taxon>Bacillales</taxon>
        <taxon>Caryophanaceae</taxon>
        <taxon>Rummeliibacillus</taxon>
    </lineage>
</organism>
<name>A0A143HDB2_9BACL</name>
<dbReference type="GO" id="GO:0005886">
    <property type="term" value="C:plasma membrane"/>
    <property type="evidence" value="ECO:0007669"/>
    <property type="project" value="UniProtKB-SubCell"/>
</dbReference>
<keyword evidence="4" id="KW-1003">Cell membrane</keyword>
<dbReference type="PANTHER" id="PTHR30588">
    <property type="entry name" value="BRANCHED-CHAIN AMINO ACID TRANSPORT SYSTEM 2 CARRIER PROTEIN"/>
    <property type="match status" value="1"/>
</dbReference>
<keyword evidence="3 9" id="KW-0813">Transport</keyword>
<comment type="function">
    <text evidence="9">Component of the transport system for branched-chain amino acids.</text>
</comment>
<feature type="transmembrane region" description="Helical" evidence="9">
    <location>
        <begin position="111"/>
        <end position="136"/>
    </location>
</feature>
<evidence type="ECO:0000256" key="1">
    <source>
        <dbReference type="ARBA" id="ARBA00004651"/>
    </source>
</evidence>
<reference evidence="11" key="2">
    <citation type="submission" date="2016-03" db="EMBL/GenBank/DDBJ databases">
        <authorList>
            <person name="Ploux O."/>
        </authorList>
    </citation>
    <scope>NUCLEOTIDE SEQUENCE [LARGE SCALE GENOMIC DNA]</scope>
    <source>
        <strain evidence="11">PP9</strain>
    </source>
</reference>
<evidence type="ECO:0000256" key="3">
    <source>
        <dbReference type="ARBA" id="ARBA00022448"/>
    </source>
</evidence>
<protein>
    <recommendedName>
        <fullName evidence="9">Branched-chain amino acid transport system carrier protein</fullName>
    </recommendedName>
</protein>
<dbReference type="InterPro" id="IPR036259">
    <property type="entry name" value="MFS_trans_sf"/>
</dbReference>
<evidence type="ECO:0000256" key="4">
    <source>
        <dbReference type="ARBA" id="ARBA00022475"/>
    </source>
</evidence>
<dbReference type="STRING" id="241244.ATY39_07965"/>
<keyword evidence="5 9" id="KW-0812">Transmembrane</keyword>
<evidence type="ECO:0000256" key="6">
    <source>
        <dbReference type="ARBA" id="ARBA00022970"/>
    </source>
</evidence>
<dbReference type="GO" id="GO:0005304">
    <property type="term" value="F:L-valine transmembrane transporter activity"/>
    <property type="evidence" value="ECO:0007669"/>
    <property type="project" value="TreeGrafter"/>
</dbReference>
<comment type="similarity">
    <text evidence="2 9">Belongs to the branched chain amino acid transporter family.</text>
</comment>
<evidence type="ECO:0000256" key="9">
    <source>
        <dbReference type="RuleBase" id="RU362122"/>
    </source>
</evidence>
<dbReference type="KEGG" id="rst:ATY39_07965"/>
<dbReference type="GO" id="GO:0015190">
    <property type="term" value="F:L-leucine transmembrane transporter activity"/>
    <property type="evidence" value="ECO:0007669"/>
    <property type="project" value="TreeGrafter"/>
</dbReference>
<comment type="subcellular location">
    <subcellularLocation>
        <location evidence="1 9">Cell membrane</location>
        <topology evidence="1 9">Multi-pass membrane protein</topology>
    </subcellularLocation>
</comment>
<dbReference type="EMBL" id="CP014806">
    <property type="protein sequence ID" value="AMW99409.1"/>
    <property type="molecule type" value="Genomic_DNA"/>
</dbReference>
<dbReference type="Pfam" id="PF05525">
    <property type="entry name" value="Branch_AA_trans"/>
    <property type="match status" value="1"/>
</dbReference>
<dbReference type="GO" id="GO:0015188">
    <property type="term" value="F:L-isoleucine transmembrane transporter activity"/>
    <property type="evidence" value="ECO:0007669"/>
    <property type="project" value="TreeGrafter"/>
</dbReference>
<feature type="transmembrane region" description="Helical" evidence="9">
    <location>
        <begin position="241"/>
        <end position="259"/>
    </location>
</feature>
<evidence type="ECO:0000256" key="5">
    <source>
        <dbReference type="ARBA" id="ARBA00022692"/>
    </source>
</evidence>
<dbReference type="PANTHER" id="PTHR30588:SF0">
    <property type="entry name" value="BRANCHED-CHAIN AMINO ACID PERMEASE BRNQ"/>
    <property type="match status" value="1"/>
</dbReference>
<feature type="transmembrane region" description="Helical" evidence="9">
    <location>
        <begin position="148"/>
        <end position="169"/>
    </location>
</feature>
<accession>A0A143HDB2</accession>